<dbReference type="GO" id="GO:0007005">
    <property type="term" value="P:mitochondrion organization"/>
    <property type="evidence" value="ECO:0007669"/>
    <property type="project" value="TreeGrafter"/>
</dbReference>
<dbReference type="InterPro" id="IPR003959">
    <property type="entry name" value="ATPase_AAA_core"/>
</dbReference>
<dbReference type="Gene3D" id="1.10.8.60">
    <property type="match status" value="1"/>
</dbReference>
<reference evidence="2" key="1">
    <citation type="journal article" date="2020" name="Nature">
        <title>Giant virus diversity and host interactions through global metagenomics.</title>
        <authorList>
            <person name="Schulz F."/>
            <person name="Roux S."/>
            <person name="Paez-Espino D."/>
            <person name="Jungbluth S."/>
            <person name="Walsh D.A."/>
            <person name="Denef V.J."/>
            <person name="McMahon K.D."/>
            <person name="Konstantinidis K.T."/>
            <person name="Eloe-Fadrosh E.A."/>
            <person name="Kyrpides N.C."/>
            <person name="Woyke T."/>
        </authorList>
    </citation>
    <scope>NUCLEOTIDE SEQUENCE</scope>
    <source>
        <strain evidence="2">GVMAG-M-3300005589-24</strain>
    </source>
</reference>
<dbReference type="GO" id="GO:0005524">
    <property type="term" value="F:ATP binding"/>
    <property type="evidence" value="ECO:0007669"/>
    <property type="project" value="InterPro"/>
</dbReference>
<name>A0A6C0EQN6_9ZZZZ</name>
<dbReference type="GO" id="GO:0006515">
    <property type="term" value="P:protein quality control for misfolded or incompletely synthesized proteins"/>
    <property type="evidence" value="ECO:0007669"/>
    <property type="project" value="TreeGrafter"/>
</dbReference>
<dbReference type="InterPro" id="IPR027417">
    <property type="entry name" value="P-loop_NTPase"/>
</dbReference>
<dbReference type="InterPro" id="IPR003593">
    <property type="entry name" value="AAA+_ATPase"/>
</dbReference>
<dbReference type="InterPro" id="IPR027065">
    <property type="entry name" value="Lon_Prtase"/>
</dbReference>
<dbReference type="GO" id="GO:0004176">
    <property type="term" value="F:ATP-dependent peptidase activity"/>
    <property type="evidence" value="ECO:0007669"/>
    <property type="project" value="InterPro"/>
</dbReference>
<sequence>MSKRKRLDDDEWLDDEDDLEHDLEHDLLDNCDKLTRKAFHTIRKEVERTEPNIVNILNAPLLIEDKAELFQLFEVYASVSDVSLERLEIRKRIQTKLEEGEIKYRQYNKFTEKEHEQFNKEIRTLEQYDETQELKYDILRLQASPANKQFIYNEYKRMRNMPFTDDELPKLRNWIKWAIALPHDRLKTIPYRQKELTRFLQQVSTKLDDELYGMQKVKEQILLFLNSRIVNPRLKKCSLGLIGPPGTGKTMICQVIAEMLNYPMEQIKMGGVRSPEYLKGHQYTYIGAEPGEIVKCLCRMKSPDDDKPVKNGILFFDEYEKISENMDVCSALLHVTDSSQNDKFQDNFLSGVTIDLSYLWFFYSMNEKPTDDALADRIFYVEIDGYTQKDKFYIVRDYLLKKAHKNMGWKQDSVTFSDETIVELVEKVSPPSIKGIRTLDDTIQMIARKINFLYHHQNRQGKLTSFNTTFDIGKKLTFPFCLKKEKLATFLG</sequence>
<dbReference type="EMBL" id="MN738879">
    <property type="protein sequence ID" value="QHT29605.1"/>
    <property type="molecule type" value="Genomic_DNA"/>
</dbReference>
<dbReference type="SUPFAM" id="SSF52540">
    <property type="entry name" value="P-loop containing nucleoside triphosphate hydrolases"/>
    <property type="match status" value="1"/>
</dbReference>
<dbReference type="PANTHER" id="PTHR43718">
    <property type="entry name" value="LON PROTEASE"/>
    <property type="match status" value="1"/>
</dbReference>
<dbReference type="GO" id="GO:0051131">
    <property type="term" value="P:chaperone-mediated protein complex assembly"/>
    <property type="evidence" value="ECO:0007669"/>
    <property type="project" value="TreeGrafter"/>
</dbReference>
<dbReference type="GO" id="GO:0005759">
    <property type="term" value="C:mitochondrial matrix"/>
    <property type="evidence" value="ECO:0007669"/>
    <property type="project" value="TreeGrafter"/>
</dbReference>
<feature type="domain" description="AAA+ ATPase" evidence="1">
    <location>
        <begin position="235"/>
        <end position="385"/>
    </location>
</feature>
<dbReference type="GO" id="GO:0004252">
    <property type="term" value="F:serine-type endopeptidase activity"/>
    <property type="evidence" value="ECO:0007669"/>
    <property type="project" value="InterPro"/>
</dbReference>
<evidence type="ECO:0000313" key="2">
    <source>
        <dbReference type="EMBL" id="QHT29605.1"/>
    </source>
</evidence>
<protein>
    <recommendedName>
        <fullName evidence="1">AAA+ ATPase domain-containing protein</fullName>
    </recommendedName>
</protein>
<proteinExistence type="predicted"/>
<dbReference type="Pfam" id="PF00004">
    <property type="entry name" value="AAA"/>
    <property type="match status" value="1"/>
</dbReference>
<dbReference type="PANTHER" id="PTHR43718:SF2">
    <property type="entry name" value="LON PROTEASE HOMOLOG, MITOCHONDRIAL"/>
    <property type="match status" value="1"/>
</dbReference>
<organism evidence="2">
    <name type="scientific">viral metagenome</name>
    <dbReference type="NCBI Taxonomy" id="1070528"/>
    <lineage>
        <taxon>unclassified sequences</taxon>
        <taxon>metagenomes</taxon>
        <taxon>organismal metagenomes</taxon>
    </lineage>
</organism>
<accession>A0A6C0EQN6</accession>
<dbReference type="GO" id="GO:0016887">
    <property type="term" value="F:ATP hydrolysis activity"/>
    <property type="evidence" value="ECO:0007669"/>
    <property type="project" value="InterPro"/>
</dbReference>
<evidence type="ECO:0000259" key="1">
    <source>
        <dbReference type="SMART" id="SM00382"/>
    </source>
</evidence>
<dbReference type="GO" id="GO:0003697">
    <property type="term" value="F:single-stranded DNA binding"/>
    <property type="evidence" value="ECO:0007669"/>
    <property type="project" value="TreeGrafter"/>
</dbReference>
<dbReference type="Gene3D" id="3.40.50.300">
    <property type="entry name" value="P-loop containing nucleotide triphosphate hydrolases"/>
    <property type="match status" value="1"/>
</dbReference>
<dbReference type="AlphaFoldDB" id="A0A6C0EQN6"/>
<dbReference type="SMART" id="SM00382">
    <property type="entry name" value="AAA"/>
    <property type="match status" value="1"/>
</dbReference>